<keyword evidence="1" id="KW-0472">Membrane</keyword>
<dbReference type="NCBIfam" id="TIGR03349">
    <property type="entry name" value="IV_VI_DotU"/>
    <property type="match status" value="1"/>
</dbReference>
<keyword evidence="1" id="KW-0812">Transmembrane</keyword>
<evidence type="ECO:0000256" key="1">
    <source>
        <dbReference type="SAM" id="Phobius"/>
    </source>
</evidence>
<keyword evidence="1" id="KW-1133">Transmembrane helix</keyword>
<comment type="caution">
    <text evidence="3">The sequence shown here is derived from an EMBL/GenBank/DDBJ whole genome shotgun (WGS) entry which is preliminary data.</text>
</comment>
<sequence length="261" mass="30230">MTKQEIRKEEEHSSLLRLSSLSGLEKNKIIDSYLEILLLTFRLSKVSSIETSTINNLKEDLVNDILALNAKLNALKQYDEKDILRSQYCLSVFIDESLMRNELFINSAWASNTLTVRLFDETLGGTNFYDIAAFWLNNPAKYKDFLEFIYVCLILGYQGKYIERKDVKERIIHLCNNIAAAITPLLNGDEETAFMKAYKISNQETWWERFLRLHLKKVLIILPIAIIVAVFLYALLELETNNAKMQKNINGTIENFISQDE</sequence>
<dbReference type="Gene3D" id="1.25.40.590">
    <property type="entry name" value="Type IV / VI secretion system, DotU"/>
    <property type="match status" value="1"/>
</dbReference>
<dbReference type="PATRIC" id="fig|35818.11.peg.882"/>
<proteinExistence type="predicted"/>
<dbReference type="AlphaFoldDB" id="A0A0N1EEB0"/>
<evidence type="ECO:0000313" key="4">
    <source>
        <dbReference type="Proteomes" id="UP000037997"/>
    </source>
</evidence>
<dbReference type="InterPro" id="IPR038522">
    <property type="entry name" value="T4/T6SS_DotU_sf"/>
</dbReference>
<dbReference type="PANTHER" id="PTHR38033:SF1">
    <property type="entry name" value="DOTU FAMILY TYPE IV_VI SECRETION SYSTEM PROTEIN"/>
    <property type="match status" value="1"/>
</dbReference>
<reference evidence="3 4" key="1">
    <citation type="submission" date="2014-06" db="EMBL/GenBank/DDBJ databases">
        <title>Helicobacter pullorum isolates in fresh chicken meat - phenotypic and genotypic features.</title>
        <authorList>
            <person name="Borges V."/>
            <person name="Santos A."/>
            <person name="Correia C.B."/>
            <person name="Saraiva M."/>
            <person name="Menard A."/>
            <person name="Vieira L."/>
            <person name="Sampaio D.A."/>
            <person name="Gomes J.P."/>
            <person name="Oleastro M."/>
        </authorList>
    </citation>
    <scope>NUCLEOTIDE SEQUENCE [LARGE SCALE GENOMIC DNA]</scope>
    <source>
        <strain evidence="3 4">229334/12</strain>
    </source>
</reference>
<accession>A0A0N1EEB0</accession>
<dbReference type="InterPro" id="IPR017732">
    <property type="entry name" value="T4/T6SS_DotU"/>
</dbReference>
<dbReference type="GO" id="GO:0016740">
    <property type="term" value="F:transferase activity"/>
    <property type="evidence" value="ECO:0007669"/>
    <property type="project" value="UniProtKB-KW"/>
</dbReference>
<dbReference type="Pfam" id="PF09850">
    <property type="entry name" value="DotU"/>
    <property type="match status" value="1"/>
</dbReference>
<evidence type="ECO:0000313" key="3">
    <source>
        <dbReference type="EMBL" id="KPH56553.1"/>
    </source>
</evidence>
<keyword evidence="3" id="KW-0808">Transferase</keyword>
<feature type="transmembrane region" description="Helical" evidence="1">
    <location>
        <begin position="218"/>
        <end position="236"/>
    </location>
</feature>
<gene>
    <name evidence="3" type="ORF">HPU229334_04440</name>
</gene>
<evidence type="ECO:0000259" key="2">
    <source>
        <dbReference type="Pfam" id="PF09850"/>
    </source>
</evidence>
<dbReference type="RefSeq" id="WP_054197456.1">
    <property type="nucleotide sequence ID" value="NZ_JNOC01000002.1"/>
</dbReference>
<name>A0A0N1EEB0_9HELI</name>
<protein>
    <submittedName>
        <fullName evidence="3">Glutamyl-tRNA amidotransferase</fullName>
    </submittedName>
</protein>
<dbReference type="PANTHER" id="PTHR38033">
    <property type="entry name" value="MEMBRANE PROTEIN-RELATED"/>
    <property type="match status" value="1"/>
</dbReference>
<dbReference type="EMBL" id="JNOC01000002">
    <property type="protein sequence ID" value="KPH56553.1"/>
    <property type="molecule type" value="Genomic_DNA"/>
</dbReference>
<dbReference type="NCBIfam" id="NF038228">
    <property type="entry name" value="IcmH_DotU_IVB"/>
    <property type="match status" value="1"/>
</dbReference>
<dbReference type="Proteomes" id="UP000037997">
    <property type="component" value="Unassembled WGS sequence"/>
</dbReference>
<dbReference type="STRING" id="35818.HPU229336_00100"/>
<organism evidence="3 4">
    <name type="scientific">Helicobacter pullorum</name>
    <dbReference type="NCBI Taxonomy" id="35818"/>
    <lineage>
        <taxon>Bacteria</taxon>
        <taxon>Pseudomonadati</taxon>
        <taxon>Campylobacterota</taxon>
        <taxon>Epsilonproteobacteria</taxon>
        <taxon>Campylobacterales</taxon>
        <taxon>Helicobacteraceae</taxon>
        <taxon>Helicobacter</taxon>
    </lineage>
</organism>
<feature type="domain" description="Type IV / VI secretion system DotU" evidence="2">
    <location>
        <begin position="29"/>
        <end position="236"/>
    </location>
</feature>